<evidence type="ECO:0000256" key="6">
    <source>
        <dbReference type="ARBA" id="ARBA00044273"/>
    </source>
</evidence>
<feature type="transmembrane region" description="Helical" evidence="8">
    <location>
        <begin position="191"/>
        <end position="210"/>
    </location>
</feature>
<evidence type="ECO:0000256" key="4">
    <source>
        <dbReference type="ARBA" id="ARBA00022989"/>
    </source>
</evidence>
<feature type="transmembrane region" description="Helical" evidence="8">
    <location>
        <begin position="33"/>
        <end position="54"/>
    </location>
</feature>
<dbReference type="SUPFAM" id="SSF103473">
    <property type="entry name" value="MFS general substrate transporter"/>
    <property type="match status" value="1"/>
</dbReference>
<evidence type="ECO:0000256" key="5">
    <source>
        <dbReference type="ARBA" id="ARBA00023136"/>
    </source>
</evidence>
<dbReference type="PANTHER" id="PTHR23501:SF191">
    <property type="entry name" value="VACUOLAR BASIC AMINO ACID TRANSPORTER 4"/>
    <property type="match status" value="1"/>
</dbReference>
<dbReference type="Proteomes" id="UP000199118">
    <property type="component" value="Unassembled WGS sequence"/>
</dbReference>
<dbReference type="OrthoDB" id="9800416at2"/>
<dbReference type="PANTHER" id="PTHR23501">
    <property type="entry name" value="MAJOR FACILITATOR SUPERFAMILY"/>
    <property type="match status" value="1"/>
</dbReference>
<keyword evidence="11" id="KW-1185">Reference proteome</keyword>
<protein>
    <recommendedName>
        <fullName evidence="6">MFS-type drug efflux transporter P55</fullName>
    </recommendedName>
</protein>
<evidence type="ECO:0000313" key="11">
    <source>
        <dbReference type="Proteomes" id="UP000199118"/>
    </source>
</evidence>
<evidence type="ECO:0000256" key="3">
    <source>
        <dbReference type="ARBA" id="ARBA00022692"/>
    </source>
</evidence>
<sequence length="425" mass="43598">MTPPLRGTDVSTGAPARPAGPGPVEPPEAQVRFAFIAMMSAMIAINAFAADMVIPGLGVIADHFALQDPNSRQWVIYASFLGMAVSQLLIGPLSDSLGRRPAAFTGLAVFGLGCILAGVAQDFETLLAGRVLQGLGSGGLRVLAYAILRDRVAGDEMARSSSLISIGFLILIFIAPMAGQLVIMLSDWRGLFAWLLIQSGLTALWLARALPETLPPERRRPLAIRPMVRAMRVVAATPATLACAGALAATLGSLATYIATAEQIFNGIYGLGALMPLAFGALALAEGGAAFFNSRAVKRIGALRMARIGLIGWVFGGSIAAAVFALGFDGVPPLWLFMLWNAGSLAMFALLFGNLNAVAMAPMGDMAGSASSVLAFMSTAGGALLAAGAGAAFDGTVVPLAASFAVSGAVGLGALTYAQRRGAFA</sequence>
<feature type="transmembrane region" description="Helical" evidence="8">
    <location>
        <begin position="102"/>
        <end position="121"/>
    </location>
</feature>
<dbReference type="GO" id="GO:0012505">
    <property type="term" value="C:endomembrane system"/>
    <property type="evidence" value="ECO:0007669"/>
    <property type="project" value="UniProtKB-SubCell"/>
</dbReference>
<dbReference type="RefSeq" id="WP_092684432.1">
    <property type="nucleotide sequence ID" value="NZ_FNMZ01000009.1"/>
</dbReference>
<feature type="transmembrane region" description="Helical" evidence="8">
    <location>
        <begin position="306"/>
        <end position="328"/>
    </location>
</feature>
<feature type="transmembrane region" description="Helical" evidence="8">
    <location>
        <begin position="334"/>
        <end position="352"/>
    </location>
</feature>
<evidence type="ECO:0000259" key="9">
    <source>
        <dbReference type="PROSITE" id="PS50850"/>
    </source>
</evidence>
<dbReference type="GO" id="GO:0005886">
    <property type="term" value="C:plasma membrane"/>
    <property type="evidence" value="ECO:0007669"/>
    <property type="project" value="TreeGrafter"/>
</dbReference>
<dbReference type="InterPro" id="IPR036259">
    <property type="entry name" value="MFS_trans_sf"/>
</dbReference>
<proteinExistence type="predicted"/>
<dbReference type="EMBL" id="FNMZ01000009">
    <property type="protein sequence ID" value="SDX73508.1"/>
    <property type="molecule type" value="Genomic_DNA"/>
</dbReference>
<comment type="subcellular location">
    <subcellularLocation>
        <location evidence="1">Endomembrane system</location>
        <topology evidence="1">Multi-pass membrane protein</topology>
    </subcellularLocation>
</comment>
<organism evidence="10 11">
    <name type="scientific">Albimonas donghaensis</name>
    <dbReference type="NCBI Taxonomy" id="356660"/>
    <lineage>
        <taxon>Bacteria</taxon>
        <taxon>Pseudomonadati</taxon>
        <taxon>Pseudomonadota</taxon>
        <taxon>Alphaproteobacteria</taxon>
        <taxon>Rhodobacterales</taxon>
        <taxon>Paracoccaceae</taxon>
        <taxon>Albimonas</taxon>
    </lineage>
</organism>
<keyword evidence="2" id="KW-0813">Transport</keyword>
<dbReference type="PROSITE" id="PS00216">
    <property type="entry name" value="SUGAR_TRANSPORT_1"/>
    <property type="match status" value="1"/>
</dbReference>
<feature type="transmembrane region" description="Helical" evidence="8">
    <location>
        <begin position="160"/>
        <end position="185"/>
    </location>
</feature>
<feature type="transmembrane region" description="Helical" evidence="8">
    <location>
        <begin position="399"/>
        <end position="418"/>
    </location>
</feature>
<dbReference type="STRING" id="356660.SAMN05444336_10964"/>
<evidence type="ECO:0000256" key="2">
    <source>
        <dbReference type="ARBA" id="ARBA00022448"/>
    </source>
</evidence>
<feature type="domain" description="Major facilitator superfamily (MFS) profile" evidence="9">
    <location>
        <begin position="35"/>
        <end position="425"/>
    </location>
</feature>
<keyword evidence="3 8" id="KW-0812">Transmembrane</keyword>
<keyword evidence="4 8" id="KW-1133">Transmembrane helix</keyword>
<evidence type="ECO:0000256" key="8">
    <source>
        <dbReference type="SAM" id="Phobius"/>
    </source>
</evidence>
<feature type="region of interest" description="Disordered" evidence="7">
    <location>
        <begin position="1"/>
        <end position="25"/>
    </location>
</feature>
<dbReference type="AlphaFoldDB" id="A0A1H3E5H6"/>
<dbReference type="InterPro" id="IPR020846">
    <property type="entry name" value="MFS_dom"/>
</dbReference>
<feature type="transmembrane region" description="Helical" evidence="8">
    <location>
        <begin position="74"/>
        <end position="90"/>
    </location>
</feature>
<evidence type="ECO:0000313" key="10">
    <source>
        <dbReference type="EMBL" id="SDX73508.1"/>
    </source>
</evidence>
<feature type="transmembrane region" description="Helical" evidence="8">
    <location>
        <begin position="264"/>
        <end position="285"/>
    </location>
</feature>
<feature type="transmembrane region" description="Helical" evidence="8">
    <location>
        <begin position="373"/>
        <end position="393"/>
    </location>
</feature>
<accession>A0A1H3E5H6</accession>
<dbReference type="InterPro" id="IPR005829">
    <property type="entry name" value="Sugar_transporter_CS"/>
</dbReference>
<feature type="transmembrane region" description="Helical" evidence="8">
    <location>
        <begin position="231"/>
        <end position="258"/>
    </location>
</feature>
<gene>
    <name evidence="10" type="ORF">SAMN05444336_10964</name>
</gene>
<dbReference type="GO" id="GO:0022857">
    <property type="term" value="F:transmembrane transporter activity"/>
    <property type="evidence" value="ECO:0007669"/>
    <property type="project" value="InterPro"/>
</dbReference>
<evidence type="ECO:0000256" key="1">
    <source>
        <dbReference type="ARBA" id="ARBA00004127"/>
    </source>
</evidence>
<keyword evidence="5 8" id="KW-0472">Membrane</keyword>
<evidence type="ECO:0000256" key="7">
    <source>
        <dbReference type="SAM" id="MobiDB-lite"/>
    </source>
</evidence>
<dbReference type="Gene3D" id="1.20.1720.10">
    <property type="entry name" value="Multidrug resistance protein D"/>
    <property type="match status" value="1"/>
</dbReference>
<name>A0A1H3E5H6_9RHOB</name>
<reference evidence="10 11" key="1">
    <citation type="submission" date="2016-10" db="EMBL/GenBank/DDBJ databases">
        <authorList>
            <person name="de Groot N.N."/>
        </authorList>
    </citation>
    <scope>NUCLEOTIDE SEQUENCE [LARGE SCALE GENOMIC DNA]</scope>
    <source>
        <strain evidence="10 11">DSM 17890</strain>
    </source>
</reference>
<dbReference type="PROSITE" id="PS50850">
    <property type="entry name" value="MFS"/>
    <property type="match status" value="1"/>
</dbReference>
<dbReference type="Pfam" id="PF07690">
    <property type="entry name" value="MFS_1"/>
    <property type="match status" value="1"/>
</dbReference>
<dbReference type="InterPro" id="IPR011701">
    <property type="entry name" value="MFS"/>
</dbReference>